<keyword evidence="2" id="KW-0732">Signal</keyword>
<protein>
    <recommendedName>
        <fullName evidence="5">Fibronectin type-III domain-containing protein</fullName>
    </recommendedName>
</protein>
<dbReference type="SUPFAM" id="SSF69304">
    <property type="entry name" value="Tricorn protease N-terminal domain"/>
    <property type="match status" value="1"/>
</dbReference>
<dbReference type="AlphaFoldDB" id="A0A0A2GT19"/>
<dbReference type="PATRIC" id="fig|1300343.5.peg.2507"/>
<organism evidence="3 4">
    <name type="scientific">Dokdonia donghaensis DSW-1</name>
    <dbReference type="NCBI Taxonomy" id="1300343"/>
    <lineage>
        <taxon>Bacteria</taxon>
        <taxon>Pseudomonadati</taxon>
        <taxon>Bacteroidota</taxon>
        <taxon>Flavobacteriia</taxon>
        <taxon>Flavobacteriales</taxon>
        <taxon>Flavobacteriaceae</taxon>
        <taxon>Dokdonia</taxon>
    </lineage>
</organism>
<evidence type="ECO:0000256" key="2">
    <source>
        <dbReference type="SAM" id="SignalP"/>
    </source>
</evidence>
<dbReference type="PROSITE" id="PS51257">
    <property type="entry name" value="PROKAR_LIPOPROTEIN"/>
    <property type="match status" value="1"/>
</dbReference>
<evidence type="ECO:0000256" key="1">
    <source>
        <dbReference type="SAM" id="MobiDB-lite"/>
    </source>
</evidence>
<evidence type="ECO:0000313" key="4">
    <source>
        <dbReference type="Proteomes" id="UP000030140"/>
    </source>
</evidence>
<dbReference type="EMBL" id="JSAQ01000001">
    <property type="protein sequence ID" value="KGO05436.1"/>
    <property type="molecule type" value="Genomic_DNA"/>
</dbReference>
<comment type="caution">
    <text evidence="3">The sequence shown here is derived from an EMBL/GenBank/DDBJ whole genome shotgun (WGS) entry which is preliminary data.</text>
</comment>
<feature type="region of interest" description="Disordered" evidence="1">
    <location>
        <begin position="436"/>
        <end position="461"/>
    </location>
</feature>
<proteinExistence type="predicted"/>
<gene>
    <name evidence="3" type="ORF">NV36_00290</name>
</gene>
<dbReference type="Gene3D" id="2.120.10.30">
    <property type="entry name" value="TolB, C-terminal domain"/>
    <property type="match status" value="1"/>
</dbReference>
<sequence>MKTGLYIFFLCCTLSLLVSCSEDTLGETGIGNITGVVVFEGDNAPQANVKISTNPPSNTVFTGEDGSFDLGEVVVGDYSVQAEKSDFITAFEPATVTEGATTNVIFELQPETANNVAPSIPILVTPADEAEDVAQDVLFTWTVTDPDPFDELVYQLELRNDMTNEILNFQNLSDTFLSVNDLAFSTKYFWQVTVNDGINPDVNSEFSSFNTIDEPNNRLVFVRKESNGNNVIYSTDDGSETGLGPLALTSQSSNSFRPRRNTEVNKIAFLRTVGGETQLFTMNEDGSDVFQVTASQPVNGFNLEEVDFSWEPTGEKLYFPSFDKLFSINTDGGGLELVYTTPDGSFITEVERARFDDFFVIKTNNVSGYAAEILVLDLDGNLIETAVTGFQGALGGLDISITGATIVFTRDISEFENPNYLQLDTRVFTYELGTGNAPVDQSGDKPAGTNDLDPRFTPTNAGIVYTNTPNDEVSVRDIVTSQLGDASRTTLVEDGAMPDWQ</sequence>
<dbReference type="GO" id="GO:0030246">
    <property type="term" value="F:carbohydrate binding"/>
    <property type="evidence" value="ECO:0007669"/>
    <property type="project" value="InterPro"/>
</dbReference>
<dbReference type="RefSeq" id="WP_035324510.1">
    <property type="nucleotide sequence ID" value="NZ_CP015125.1"/>
</dbReference>
<evidence type="ECO:0000313" key="3">
    <source>
        <dbReference type="EMBL" id="KGO05436.1"/>
    </source>
</evidence>
<dbReference type="InterPro" id="IPR011042">
    <property type="entry name" value="6-blade_b-propeller_TolB-like"/>
</dbReference>
<dbReference type="InterPro" id="IPR036116">
    <property type="entry name" value="FN3_sf"/>
</dbReference>
<accession>A0A0A2GT19</accession>
<dbReference type="InterPro" id="IPR013783">
    <property type="entry name" value="Ig-like_fold"/>
</dbReference>
<dbReference type="SUPFAM" id="SSF49452">
    <property type="entry name" value="Starch-binding domain-like"/>
    <property type="match status" value="1"/>
</dbReference>
<evidence type="ECO:0008006" key="5">
    <source>
        <dbReference type="Google" id="ProtNLM"/>
    </source>
</evidence>
<feature type="chain" id="PRO_5001987858" description="Fibronectin type-III domain-containing protein" evidence="2">
    <location>
        <begin position="21"/>
        <end position="501"/>
    </location>
</feature>
<dbReference type="Pfam" id="PF13620">
    <property type="entry name" value="CarboxypepD_reg"/>
    <property type="match status" value="1"/>
</dbReference>
<dbReference type="Gene3D" id="2.60.40.10">
    <property type="entry name" value="Immunoglobulins"/>
    <property type="match status" value="1"/>
</dbReference>
<dbReference type="Gene3D" id="2.60.40.1120">
    <property type="entry name" value="Carboxypeptidase-like, regulatory domain"/>
    <property type="match status" value="1"/>
</dbReference>
<dbReference type="SUPFAM" id="SSF49265">
    <property type="entry name" value="Fibronectin type III"/>
    <property type="match status" value="1"/>
</dbReference>
<dbReference type="OrthoDB" id="9815657at2"/>
<dbReference type="KEGG" id="ddo:I597_2483"/>
<keyword evidence="4" id="KW-1185">Reference proteome</keyword>
<feature type="signal peptide" evidence="2">
    <location>
        <begin position="1"/>
        <end position="20"/>
    </location>
</feature>
<reference evidence="3 4" key="1">
    <citation type="submission" date="2014-10" db="EMBL/GenBank/DDBJ databases">
        <title>Draft genome sequence of the proteorhodopsin-containing marine bacterium Dokdonia donghaensis.</title>
        <authorList>
            <person name="Gomez-Consarnau L."/>
            <person name="Gonzalez J.M."/>
            <person name="Riedel T."/>
            <person name="Jaenicke S."/>
            <person name="Wagner-Doebler I."/>
            <person name="Fuhrman J.A."/>
        </authorList>
    </citation>
    <scope>NUCLEOTIDE SEQUENCE [LARGE SCALE GENOMIC DNA]</scope>
    <source>
        <strain evidence="3 4">DSW-1</strain>
    </source>
</reference>
<dbReference type="Proteomes" id="UP000030140">
    <property type="component" value="Unassembled WGS sequence"/>
</dbReference>
<dbReference type="InterPro" id="IPR013784">
    <property type="entry name" value="Carb-bd-like_fold"/>
</dbReference>
<name>A0A0A2GT19_9FLAO</name>